<reference evidence="4" key="1">
    <citation type="submission" date="2017-01" db="EMBL/GenBank/DDBJ databases">
        <title>Comparative genomics of anhydrobiosis in the tardigrade Hypsibius dujardini.</title>
        <authorList>
            <person name="Yoshida Y."/>
            <person name="Koutsovoulos G."/>
            <person name="Laetsch D."/>
            <person name="Stevens L."/>
            <person name="Kumar S."/>
            <person name="Horikawa D."/>
            <person name="Ishino K."/>
            <person name="Komine S."/>
            <person name="Tomita M."/>
            <person name="Blaxter M."/>
            <person name="Arakawa K."/>
        </authorList>
    </citation>
    <scope>NUCLEOTIDE SEQUENCE [LARGE SCALE GENOMIC DNA]</scope>
    <source>
        <strain evidence="4">Z151</strain>
    </source>
</reference>
<dbReference type="SUPFAM" id="SSF55729">
    <property type="entry name" value="Acyl-CoA N-acyltransferases (Nat)"/>
    <property type="match status" value="1"/>
</dbReference>
<dbReference type="Gene3D" id="3.40.630.30">
    <property type="match status" value="1"/>
</dbReference>
<dbReference type="GO" id="GO:0047961">
    <property type="term" value="F:glycine N-acyltransferase activity"/>
    <property type="evidence" value="ECO:0007669"/>
    <property type="project" value="InterPro"/>
</dbReference>
<dbReference type="PANTHER" id="PTHR15298">
    <property type="entry name" value="L-COA N-ACYLTRANSFERASE-RELATED"/>
    <property type="match status" value="1"/>
</dbReference>
<organism evidence="3 4">
    <name type="scientific">Hypsibius exemplaris</name>
    <name type="common">Freshwater tardigrade</name>
    <dbReference type="NCBI Taxonomy" id="2072580"/>
    <lineage>
        <taxon>Eukaryota</taxon>
        <taxon>Metazoa</taxon>
        <taxon>Ecdysozoa</taxon>
        <taxon>Tardigrada</taxon>
        <taxon>Eutardigrada</taxon>
        <taxon>Parachela</taxon>
        <taxon>Hypsibioidea</taxon>
        <taxon>Hypsibiidae</taxon>
        <taxon>Hypsibius</taxon>
    </lineage>
</organism>
<dbReference type="InterPro" id="IPR010313">
    <property type="entry name" value="Glycine_N-acyltransferase"/>
</dbReference>
<evidence type="ECO:0000313" key="3">
    <source>
        <dbReference type="EMBL" id="OQV13501.1"/>
    </source>
</evidence>
<evidence type="ECO:0000256" key="1">
    <source>
        <dbReference type="RuleBase" id="RU368002"/>
    </source>
</evidence>
<sequence>MKLDVEQLPTLLTVLEQDFPASLNVYHLARSIVQQKLAWPGLEFYVDAFPDVNACVCRTASGTDQNVGPKFAFGSAVFPYSKDPQKLLLLMQEEGVINWTERFRFCHVRKPSDLIVVEEACLLHGKPEKQNEGCGPCVIVHFDLRNIALSYTLPDGFYLGPLKTEHANQIVKDKHYEFPDVALDYFHYLFQSGFPSVAIFEATTNRPIAYIALRPEGKLGIGFVAPEFRARGFYKIVCFELLKQLRDAGETEANSNMNPANSSSLHAMLRIGATMHDEQFQWLDFIPATAADKTLE</sequence>
<dbReference type="AlphaFoldDB" id="A0A1W0WE59"/>
<comment type="similarity">
    <text evidence="1">Belongs to the glycine N-acyltransferase family.</text>
</comment>
<dbReference type="PANTHER" id="PTHR15298:SF1">
    <property type="entry name" value="GLYCINE N-ACYLTRANSFERASE-LIKE PROTEIN"/>
    <property type="match status" value="1"/>
</dbReference>
<comment type="caution">
    <text evidence="3">The sequence shown here is derived from an EMBL/GenBank/DDBJ whole genome shotgun (WGS) entry which is preliminary data.</text>
</comment>
<dbReference type="EMBL" id="MTYJ01000122">
    <property type="protein sequence ID" value="OQV13501.1"/>
    <property type="molecule type" value="Genomic_DNA"/>
</dbReference>
<dbReference type="InterPro" id="IPR015938">
    <property type="entry name" value="Glycine_N-acyltransferase_N"/>
</dbReference>
<keyword evidence="1" id="KW-0012">Acyltransferase</keyword>
<protein>
    <recommendedName>
        <fullName evidence="1">Glycine N-acyltransferase-like protein</fullName>
        <ecNumber evidence="1">2.3.1.-</ecNumber>
    </recommendedName>
</protein>
<feature type="domain" description="Glycine N-acyltransferase N-terminal" evidence="2">
    <location>
        <begin position="6"/>
        <end position="104"/>
    </location>
</feature>
<evidence type="ECO:0000259" key="2">
    <source>
        <dbReference type="Pfam" id="PF06021"/>
    </source>
</evidence>
<dbReference type="InterPro" id="IPR016181">
    <property type="entry name" value="Acyl_CoA_acyltransferase"/>
</dbReference>
<name>A0A1W0WE59_HYPEX</name>
<keyword evidence="4" id="KW-1185">Reference proteome</keyword>
<proteinExistence type="inferred from homology"/>
<dbReference type="EC" id="2.3.1.-" evidence="1"/>
<dbReference type="GO" id="GO:0005739">
    <property type="term" value="C:mitochondrion"/>
    <property type="evidence" value="ECO:0007669"/>
    <property type="project" value="InterPro"/>
</dbReference>
<dbReference type="Pfam" id="PF06021">
    <property type="entry name" value="Gly_acyl_tr_N"/>
    <property type="match status" value="1"/>
</dbReference>
<gene>
    <name evidence="3" type="ORF">BV898_12249</name>
</gene>
<dbReference type="OrthoDB" id="61870at2759"/>
<evidence type="ECO:0000313" key="4">
    <source>
        <dbReference type="Proteomes" id="UP000192578"/>
    </source>
</evidence>
<dbReference type="Proteomes" id="UP000192578">
    <property type="component" value="Unassembled WGS sequence"/>
</dbReference>
<keyword evidence="1" id="KW-0808">Transferase</keyword>
<accession>A0A1W0WE59</accession>